<dbReference type="EMBL" id="FXAE01000070">
    <property type="protein sequence ID" value="SMF64742.1"/>
    <property type="molecule type" value="Genomic_DNA"/>
</dbReference>
<name>A0ABY1M316_9BACL</name>
<dbReference type="RefSeq" id="WP_085279804.1">
    <property type="nucleotide sequence ID" value="NZ_FXAE01000070.1"/>
</dbReference>
<gene>
    <name evidence="1" type="ORF">SAMN02744124_04173</name>
</gene>
<organism evidence="1 2">
    <name type="scientific">Paenibacillus barengoltzii J12</name>
    <dbReference type="NCBI Taxonomy" id="935846"/>
    <lineage>
        <taxon>Bacteria</taxon>
        <taxon>Bacillati</taxon>
        <taxon>Bacillota</taxon>
        <taxon>Bacilli</taxon>
        <taxon>Bacillales</taxon>
        <taxon>Paenibacillaceae</taxon>
        <taxon>Paenibacillus</taxon>
    </lineage>
</organism>
<reference evidence="1 2" key="1">
    <citation type="submission" date="2017-04" db="EMBL/GenBank/DDBJ databases">
        <authorList>
            <person name="Varghese N."/>
            <person name="Submissions S."/>
        </authorList>
    </citation>
    <scope>NUCLEOTIDE SEQUENCE [LARGE SCALE GENOMIC DNA]</scope>
    <source>
        <strain evidence="1 2">J12</strain>
    </source>
</reference>
<comment type="caution">
    <text evidence="1">The sequence shown here is derived from an EMBL/GenBank/DDBJ whole genome shotgun (WGS) entry which is preliminary data.</text>
</comment>
<sequence>MPPYFSVYFSFPYSSFSSTFVDEIYQVCFKHFPYKSGYWMSEKNTLDEIINWNSGLLAKKFKLGFDQHVKHDYKHILLDSTLYSHLRLFWIYQTNEITLHLIVPESDVLNDGNTSNIIPILNLSIDLWRSHTLNVIQTYHELGAPVSLRKISKGSLPSSEPFSILSPSKFQQIRSTNDYISKQIMNGVLIVQEGFEGLINGADDFT</sequence>
<proteinExistence type="predicted"/>
<dbReference type="Proteomes" id="UP000192939">
    <property type="component" value="Unassembled WGS sequence"/>
</dbReference>
<accession>A0ABY1M316</accession>
<evidence type="ECO:0000313" key="2">
    <source>
        <dbReference type="Proteomes" id="UP000192939"/>
    </source>
</evidence>
<keyword evidence="2" id="KW-1185">Reference proteome</keyword>
<protein>
    <submittedName>
        <fullName evidence="1">Uncharacterized protein</fullName>
    </submittedName>
</protein>
<evidence type="ECO:0000313" key="1">
    <source>
        <dbReference type="EMBL" id="SMF64742.1"/>
    </source>
</evidence>